<dbReference type="CDD" id="cd08547">
    <property type="entry name" value="Type_II_cohesin"/>
    <property type="match status" value="1"/>
</dbReference>
<dbReference type="Gene3D" id="2.60.40.680">
    <property type="match status" value="1"/>
</dbReference>
<keyword evidence="2" id="KW-0472">Membrane</keyword>
<gene>
    <name evidence="4" type="ORF">A8806_101339</name>
</gene>
<dbReference type="Proteomes" id="UP000245845">
    <property type="component" value="Unassembled WGS sequence"/>
</dbReference>
<evidence type="ECO:0000256" key="2">
    <source>
        <dbReference type="SAM" id="Phobius"/>
    </source>
</evidence>
<evidence type="ECO:0000256" key="3">
    <source>
        <dbReference type="SAM" id="SignalP"/>
    </source>
</evidence>
<dbReference type="PROSITE" id="PS51257">
    <property type="entry name" value="PROKAR_LIPOPROTEIN"/>
    <property type="match status" value="1"/>
</dbReference>
<feature type="signal peptide" evidence="3">
    <location>
        <begin position="1"/>
        <end position="28"/>
    </location>
</feature>
<evidence type="ECO:0000313" key="5">
    <source>
        <dbReference type="Proteomes" id="UP000245845"/>
    </source>
</evidence>
<keyword evidence="2" id="KW-0812">Transmembrane</keyword>
<comment type="caution">
    <text evidence="4">The sequence shown here is derived from an EMBL/GenBank/DDBJ whole genome shotgun (WGS) entry which is preliminary data.</text>
</comment>
<keyword evidence="2" id="KW-1133">Transmembrane helix</keyword>
<dbReference type="RefSeq" id="WP_109729419.1">
    <property type="nucleotide sequence ID" value="NZ_BAAACK010000007.1"/>
</dbReference>
<organism evidence="4 5">
    <name type="scientific">Faecalicatena orotica</name>
    <dbReference type="NCBI Taxonomy" id="1544"/>
    <lineage>
        <taxon>Bacteria</taxon>
        <taxon>Bacillati</taxon>
        <taxon>Bacillota</taxon>
        <taxon>Clostridia</taxon>
        <taxon>Lachnospirales</taxon>
        <taxon>Lachnospiraceae</taxon>
        <taxon>Faecalicatena</taxon>
    </lineage>
</organism>
<dbReference type="AlphaFoldDB" id="A0A2Y9B8Z4"/>
<sequence length="481" mass="53406">MEKIIKKAGALLLAVCLTVSCFTMQAFAAEGTLQFSDPSGAAGDKVTVTSKVNAGGSALGDIDVTVTYDASVLRFESGTNATGGDGTVKLSFKGDGNTSEAAFSMEFTALKEGTTKLQASDYTAYLYNDEALNLDTGDSTVTIEGGTPVEDGGQDSNKEKAASGSLQVDVDGKSYTVNANFSEAAVPKGFTAVDTELNGTKTKAMYQEVSGQYIYYLEDSEGNSDYFLYSTDDGSFTQTEVIDVNSDISIFLMNHKDKEGLPSIYQETTTDIGGKVFTAWHNSTDEAYYLVYALSSEGTQGYYQYDETEKTYQRYTVPAAEKQESSSNTLTDKIVNFIEKHLTIVMCAVWGLILLLLIIIIVVAVKLSHRNQELDELYDEYGLGDDEDDNMPRVKNKSRDQFIGFDNEEEDDFEDYEEDSDYEEDDDFEEYDDEYEDEYDDGFEEYDDDEFYDDEDDYEAKPSRKSKKGDDDDFSVDFIDL</sequence>
<evidence type="ECO:0000313" key="4">
    <source>
        <dbReference type="EMBL" id="PWJ32051.1"/>
    </source>
</evidence>
<feature type="chain" id="PRO_5043162096" description="Cohesin domain-containing protein" evidence="3">
    <location>
        <begin position="29"/>
        <end position="481"/>
    </location>
</feature>
<accession>A0A2Y9B8Z4</accession>
<dbReference type="GO" id="GO:0030246">
    <property type="term" value="F:carbohydrate binding"/>
    <property type="evidence" value="ECO:0007669"/>
    <property type="project" value="InterPro"/>
</dbReference>
<evidence type="ECO:0000256" key="1">
    <source>
        <dbReference type="SAM" id="MobiDB-lite"/>
    </source>
</evidence>
<dbReference type="SUPFAM" id="SSF49384">
    <property type="entry name" value="Carbohydrate-binding domain"/>
    <property type="match status" value="1"/>
</dbReference>
<proteinExistence type="predicted"/>
<keyword evidence="3" id="KW-0732">Signal</keyword>
<evidence type="ECO:0008006" key="6">
    <source>
        <dbReference type="Google" id="ProtNLM"/>
    </source>
</evidence>
<reference evidence="4 5" key="1">
    <citation type="submission" date="2018-05" db="EMBL/GenBank/DDBJ databases">
        <title>The Hungate 1000. A catalogue of reference genomes from the rumen microbiome.</title>
        <authorList>
            <person name="Kelly W."/>
        </authorList>
    </citation>
    <scope>NUCLEOTIDE SEQUENCE [LARGE SCALE GENOMIC DNA]</scope>
    <source>
        <strain evidence="4 5">NLAE-zl-C242</strain>
    </source>
</reference>
<feature type="transmembrane region" description="Helical" evidence="2">
    <location>
        <begin position="342"/>
        <end position="365"/>
    </location>
</feature>
<dbReference type="EMBL" id="QGDL01000001">
    <property type="protein sequence ID" value="PWJ32051.1"/>
    <property type="molecule type" value="Genomic_DNA"/>
</dbReference>
<name>A0A2Y9B8Z4_9FIRM</name>
<feature type="compositionally biased region" description="Acidic residues" evidence="1">
    <location>
        <begin position="406"/>
        <end position="458"/>
    </location>
</feature>
<protein>
    <recommendedName>
        <fullName evidence="6">Cohesin domain-containing protein</fullName>
    </recommendedName>
</protein>
<feature type="compositionally biased region" description="Acidic residues" evidence="1">
    <location>
        <begin position="471"/>
        <end position="481"/>
    </location>
</feature>
<feature type="region of interest" description="Disordered" evidence="1">
    <location>
        <begin position="138"/>
        <end position="165"/>
    </location>
</feature>
<dbReference type="InterPro" id="IPR008965">
    <property type="entry name" value="CBM2/CBM3_carb-bd_dom_sf"/>
</dbReference>
<feature type="region of interest" description="Disordered" evidence="1">
    <location>
        <begin position="381"/>
        <end position="481"/>
    </location>
</feature>
<keyword evidence="5" id="KW-1185">Reference proteome</keyword>
<dbReference type="OrthoDB" id="2020989at2"/>